<dbReference type="Proteomes" id="UP000799750">
    <property type="component" value="Unassembled WGS sequence"/>
</dbReference>
<sequence length="174" mass="18663">MPPKSRLADRRPSHTRSAGRHRAHNRSATPKHPQAPVSLPVSIVTSASRIRLPFLVQRLSSFRLGCVARRLGPLFLFAVPCPVFRRLTGAAISTCSIRPPAHLACPKKQSWSCFRTVLGGGVGESSVWSAHHTALASAASSAALLVSGLLPKRAAVRLLFLPLLIVRLAVSVAF</sequence>
<proteinExistence type="predicted"/>
<evidence type="ECO:0000313" key="2">
    <source>
        <dbReference type="EMBL" id="KAF2503245.1"/>
    </source>
</evidence>
<dbReference type="AlphaFoldDB" id="A0A6A6REQ2"/>
<feature type="compositionally biased region" description="Basic residues" evidence="1">
    <location>
        <begin position="13"/>
        <end position="25"/>
    </location>
</feature>
<dbReference type="EMBL" id="MU004181">
    <property type="protein sequence ID" value="KAF2503245.1"/>
    <property type="molecule type" value="Genomic_DNA"/>
</dbReference>
<evidence type="ECO:0000256" key="1">
    <source>
        <dbReference type="SAM" id="MobiDB-lite"/>
    </source>
</evidence>
<reference evidence="2" key="1">
    <citation type="journal article" date="2020" name="Stud. Mycol.">
        <title>101 Dothideomycetes genomes: a test case for predicting lifestyles and emergence of pathogens.</title>
        <authorList>
            <person name="Haridas S."/>
            <person name="Albert R."/>
            <person name="Binder M."/>
            <person name="Bloem J."/>
            <person name="Labutti K."/>
            <person name="Salamov A."/>
            <person name="Andreopoulos B."/>
            <person name="Baker S."/>
            <person name="Barry K."/>
            <person name="Bills G."/>
            <person name="Bluhm B."/>
            <person name="Cannon C."/>
            <person name="Castanera R."/>
            <person name="Culley D."/>
            <person name="Daum C."/>
            <person name="Ezra D."/>
            <person name="Gonzalez J."/>
            <person name="Henrissat B."/>
            <person name="Kuo A."/>
            <person name="Liang C."/>
            <person name="Lipzen A."/>
            <person name="Lutzoni F."/>
            <person name="Magnuson J."/>
            <person name="Mondo S."/>
            <person name="Nolan M."/>
            <person name="Ohm R."/>
            <person name="Pangilinan J."/>
            <person name="Park H.-J."/>
            <person name="Ramirez L."/>
            <person name="Alfaro M."/>
            <person name="Sun H."/>
            <person name="Tritt A."/>
            <person name="Yoshinaga Y."/>
            <person name="Zwiers L.-H."/>
            <person name="Turgeon B."/>
            <person name="Goodwin S."/>
            <person name="Spatafora J."/>
            <person name="Crous P."/>
            <person name="Grigoriev I."/>
        </authorList>
    </citation>
    <scope>NUCLEOTIDE SEQUENCE</scope>
    <source>
        <strain evidence="2">CBS 269.34</strain>
    </source>
</reference>
<feature type="region of interest" description="Disordered" evidence="1">
    <location>
        <begin position="1"/>
        <end position="36"/>
    </location>
</feature>
<gene>
    <name evidence="2" type="ORF">BU16DRAFT_34186</name>
</gene>
<accession>A0A6A6REQ2</accession>
<feature type="compositionally biased region" description="Basic and acidic residues" evidence="1">
    <location>
        <begin position="1"/>
        <end position="12"/>
    </location>
</feature>
<protein>
    <submittedName>
        <fullName evidence="2">Uncharacterized protein</fullName>
    </submittedName>
</protein>
<evidence type="ECO:0000313" key="3">
    <source>
        <dbReference type="Proteomes" id="UP000799750"/>
    </source>
</evidence>
<name>A0A6A6REQ2_9PEZI</name>
<organism evidence="2 3">
    <name type="scientific">Lophium mytilinum</name>
    <dbReference type="NCBI Taxonomy" id="390894"/>
    <lineage>
        <taxon>Eukaryota</taxon>
        <taxon>Fungi</taxon>
        <taxon>Dikarya</taxon>
        <taxon>Ascomycota</taxon>
        <taxon>Pezizomycotina</taxon>
        <taxon>Dothideomycetes</taxon>
        <taxon>Pleosporomycetidae</taxon>
        <taxon>Mytilinidiales</taxon>
        <taxon>Mytilinidiaceae</taxon>
        <taxon>Lophium</taxon>
    </lineage>
</organism>
<keyword evidence="3" id="KW-1185">Reference proteome</keyword>